<reference evidence="2 3" key="1">
    <citation type="submission" date="2019-12" db="EMBL/GenBank/DDBJ databases">
        <authorList>
            <person name="Floudas D."/>
            <person name="Bentzer J."/>
            <person name="Ahren D."/>
            <person name="Johansson T."/>
            <person name="Persson P."/>
            <person name="Tunlid A."/>
        </authorList>
    </citation>
    <scope>NUCLEOTIDE SEQUENCE [LARGE SCALE GENOMIC DNA]</scope>
    <source>
        <strain evidence="2 3">CBS 102.39</strain>
    </source>
</reference>
<feature type="compositionally biased region" description="Low complexity" evidence="1">
    <location>
        <begin position="72"/>
        <end position="81"/>
    </location>
</feature>
<accession>A0A8H4QWN7</accession>
<feature type="region of interest" description="Disordered" evidence="1">
    <location>
        <begin position="179"/>
        <end position="237"/>
    </location>
</feature>
<feature type="compositionally biased region" description="Low complexity" evidence="1">
    <location>
        <begin position="179"/>
        <end position="206"/>
    </location>
</feature>
<protein>
    <submittedName>
        <fullName evidence="2">Uncharacterized protein</fullName>
    </submittedName>
</protein>
<proteinExistence type="predicted"/>
<evidence type="ECO:0000313" key="3">
    <source>
        <dbReference type="Proteomes" id="UP000521872"/>
    </source>
</evidence>
<feature type="compositionally biased region" description="Low complexity" evidence="1">
    <location>
        <begin position="54"/>
        <end position="65"/>
    </location>
</feature>
<feature type="region of interest" description="Disordered" evidence="1">
    <location>
        <begin position="274"/>
        <end position="337"/>
    </location>
</feature>
<name>A0A8H4QWN7_9AGAR</name>
<evidence type="ECO:0000313" key="2">
    <source>
        <dbReference type="EMBL" id="KAF4618890.1"/>
    </source>
</evidence>
<comment type="caution">
    <text evidence="2">The sequence shown here is derived from an EMBL/GenBank/DDBJ whole genome shotgun (WGS) entry which is preliminary data.</text>
</comment>
<organism evidence="2 3">
    <name type="scientific">Agrocybe pediades</name>
    <dbReference type="NCBI Taxonomy" id="84607"/>
    <lineage>
        <taxon>Eukaryota</taxon>
        <taxon>Fungi</taxon>
        <taxon>Dikarya</taxon>
        <taxon>Basidiomycota</taxon>
        <taxon>Agaricomycotina</taxon>
        <taxon>Agaricomycetes</taxon>
        <taxon>Agaricomycetidae</taxon>
        <taxon>Agaricales</taxon>
        <taxon>Agaricineae</taxon>
        <taxon>Strophariaceae</taxon>
        <taxon>Agrocybe</taxon>
    </lineage>
</organism>
<keyword evidence="3" id="KW-1185">Reference proteome</keyword>
<evidence type="ECO:0000256" key="1">
    <source>
        <dbReference type="SAM" id="MobiDB-lite"/>
    </source>
</evidence>
<feature type="compositionally biased region" description="Polar residues" evidence="1">
    <location>
        <begin position="296"/>
        <end position="319"/>
    </location>
</feature>
<feature type="compositionally biased region" description="Low complexity" evidence="1">
    <location>
        <begin position="1"/>
        <end position="17"/>
    </location>
</feature>
<dbReference type="EMBL" id="JAACJL010000017">
    <property type="protein sequence ID" value="KAF4618890.1"/>
    <property type="molecule type" value="Genomic_DNA"/>
</dbReference>
<dbReference type="AlphaFoldDB" id="A0A8H4QWN7"/>
<feature type="region of interest" description="Disordered" evidence="1">
    <location>
        <begin position="1"/>
        <end position="89"/>
    </location>
</feature>
<sequence length="360" mass="37573">MSIISSPTAPAATTTASAKKDSGLVPGQTKYHSPVTCPPRGKAFRPTPEPSPRSSLSTDPSTASSGIAQNEGSGRSSSRGSLTDLSDLPSSGSLVGLGISMVSIAEATAPPPLALPTSFGTSSASVNAATTAAATTTQSNPNTNPYLDTNSIAHHSTSSSLVCSCIPDAELALAFVPTTSDSTSSSSLTSASIPRSSESSASMLDSLFPLPKPPQRSKKVSIPENSKREEEGTVADEEVVESDIRWSLEAFNVSTVPTQTVEPFIFGQSLPFAIEEEPEESEEPETSESMYSTSSAPRSNPPKSIFSSQSTRDASSSNAVLKPIPESEEDPEKAKTFRSRIKRMLSGSRGNFKGGKRVHV</sequence>
<dbReference type="Proteomes" id="UP000521872">
    <property type="component" value="Unassembled WGS sequence"/>
</dbReference>
<gene>
    <name evidence="2" type="ORF">D9613_009806</name>
</gene>
<feature type="compositionally biased region" description="Acidic residues" evidence="1">
    <location>
        <begin position="274"/>
        <end position="286"/>
    </location>
</feature>